<reference evidence="2 3" key="1">
    <citation type="submission" date="2021-08" db="EMBL/GenBank/DDBJ databases">
        <title>Genomic Architecture of Streptomyces flavotricini NGL1 and Streptomyces erythrochromogenes HMS4 With Differential Plant Beneficial attributes and laccase production capabilities.</title>
        <authorList>
            <person name="Salwan R."/>
            <person name="Kaur R."/>
            <person name="Sharma V."/>
        </authorList>
    </citation>
    <scope>NUCLEOTIDE SEQUENCE [LARGE SCALE GENOMIC DNA]</scope>
    <source>
        <strain evidence="2 3">NGL1</strain>
    </source>
</reference>
<organism evidence="2 3">
    <name type="scientific">Streptomyces flavotricini</name>
    <dbReference type="NCBI Taxonomy" id="66888"/>
    <lineage>
        <taxon>Bacteria</taxon>
        <taxon>Bacillati</taxon>
        <taxon>Actinomycetota</taxon>
        <taxon>Actinomycetes</taxon>
        <taxon>Kitasatosporales</taxon>
        <taxon>Streptomycetaceae</taxon>
        <taxon>Streptomyces</taxon>
    </lineage>
</organism>
<feature type="domain" description="Cupin type-1" evidence="1">
    <location>
        <begin position="28"/>
        <end position="138"/>
    </location>
</feature>
<gene>
    <name evidence="2" type="ORF">K7B10_36720</name>
</gene>
<accession>A0ABS8EHB9</accession>
<name>A0ABS8EHB9_9ACTN</name>
<evidence type="ECO:0000313" key="2">
    <source>
        <dbReference type="EMBL" id="MCC0100228.1"/>
    </source>
</evidence>
<dbReference type="InterPro" id="IPR006045">
    <property type="entry name" value="Cupin_1"/>
</dbReference>
<evidence type="ECO:0000313" key="3">
    <source>
        <dbReference type="Proteomes" id="UP001520654"/>
    </source>
</evidence>
<dbReference type="Gene3D" id="2.60.120.10">
    <property type="entry name" value="Jelly Rolls"/>
    <property type="match status" value="1"/>
</dbReference>
<protein>
    <recommendedName>
        <fullName evidence="1">Cupin type-1 domain-containing protein</fullName>
    </recommendedName>
</protein>
<dbReference type="Pfam" id="PF00190">
    <property type="entry name" value="Cupin_1"/>
    <property type="match status" value="1"/>
</dbReference>
<dbReference type="InterPro" id="IPR014710">
    <property type="entry name" value="RmlC-like_jellyroll"/>
</dbReference>
<dbReference type="RefSeq" id="WP_229343586.1">
    <property type="nucleotide sequence ID" value="NZ_JAINUL010000001.1"/>
</dbReference>
<dbReference type="Proteomes" id="UP001520654">
    <property type="component" value="Unassembled WGS sequence"/>
</dbReference>
<dbReference type="SUPFAM" id="SSF51182">
    <property type="entry name" value="RmlC-like cupins"/>
    <property type="match status" value="1"/>
</dbReference>
<comment type="caution">
    <text evidence="2">The sequence shown here is derived from an EMBL/GenBank/DDBJ whole genome shotgun (WGS) entry which is preliminary data.</text>
</comment>
<dbReference type="EMBL" id="JAINUL010000001">
    <property type="protein sequence ID" value="MCC0100228.1"/>
    <property type="molecule type" value="Genomic_DNA"/>
</dbReference>
<keyword evidence="3" id="KW-1185">Reference proteome</keyword>
<evidence type="ECO:0000259" key="1">
    <source>
        <dbReference type="Pfam" id="PF00190"/>
    </source>
</evidence>
<proteinExistence type="predicted"/>
<dbReference type="InterPro" id="IPR011051">
    <property type="entry name" value="RmlC_Cupin_sf"/>
</dbReference>
<sequence length="143" mass="15255">MVVRAVSVPTEPVSDPVPRKLGLWASERMQASAWRLSPGQDISARMHPQADGMFLILQGEGEFQAFDKQEPEAAGAYVPSAHYPLDAPPKRPLPEPSRSAVKPGMVCVAPAGLFYGLVNTGEEQLVAVAVTASDTSGTAWTVR</sequence>